<sequence length="167" mass="17839">MTQPGPRLASPRVPAQSMLFISAALVSCAASVHTLYAWFRNALPSLHLRPTCTASCSLTPTVVRRALISTTRCGDDDNGNCVTAAASAFTQHPASIRLALAGRAPLSCFFNLPRVTTTRERLVRRQLAIVTTAPASRKTEHDNNALLHAALFHVVVVAVQSQTAAIP</sequence>
<comment type="caution">
    <text evidence="2">The sequence shown here is derived from an EMBL/GenBank/DDBJ whole genome shotgun (WGS) entry which is preliminary data.</text>
</comment>
<name>A0AAD9KIR9_RIDPI</name>
<protein>
    <submittedName>
        <fullName evidence="2">Uncharacterized protein</fullName>
    </submittedName>
</protein>
<keyword evidence="1" id="KW-0812">Transmembrane</keyword>
<keyword evidence="3" id="KW-1185">Reference proteome</keyword>
<dbReference type="AlphaFoldDB" id="A0AAD9KIR9"/>
<dbReference type="EMBL" id="JAODUO010001081">
    <property type="protein sequence ID" value="KAK2171298.1"/>
    <property type="molecule type" value="Genomic_DNA"/>
</dbReference>
<proteinExistence type="predicted"/>
<evidence type="ECO:0000256" key="1">
    <source>
        <dbReference type="SAM" id="Phobius"/>
    </source>
</evidence>
<feature type="transmembrane region" description="Helical" evidence="1">
    <location>
        <begin position="20"/>
        <end position="39"/>
    </location>
</feature>
<evidence type="ECO:0000313" key="3">
    <source>
        <dbReference type="Proteomes" id="UP001209878"/>
    </source>
</evidence>
<gene>
    <name evidence="2" type="ORF">NP493_1074g00044</name>
</gene>
<accession>A0AAD9KIR9</accession>
<dbReference type="PROSITE" id="PS51257">
    <property type="entry name" value="PROKAR_LIPOPROTEIN"/>
    <property type="match status" value="1"/>
</dbReference>
<organism evidence="2 3">
    <name type="scientific">Ridgeia piscesae</name>
    <name type="common">Tubeworm</name>
    <dbReference type="NCBI Taxonomy" id="27915"/>
    <lineage>
        <taxon>Eukaryota</taxon>
        <taxon>Metazoa</taxon>
        <taxon>Spiralia</taxon>
        <taxon>Lophotrochozoa</taxon>
        <taxon>Annelida</taxon>
        <taxon>Polychaeta</taxon>
        <taxon>Sedentaria</taxon>
        <taxon>Canalipalpata</taxon>
        <taxon>Sabellida</taxon>
        <taxon>Siboglinidae</taxon>
        <taxon>Ridgeia</taxon>
    </lineage>
</organism>
<reference evidence="2" key="1">
    <citation type="journal article" date="2023" name="Mol. Biol. Evol.">
        <title>Third-Generation Sequencing Reveals the Adaptive Role of the Epigenome in Three Deep-Sea Polychaetes.</title>
        <authorList>
            <person name="Perez M."/>
            <person name="Aroh O."/>
            <person name="Sun Y."/>
            <person name="Lan Y."/>
            <person name="Juniper S.K."/>
            <person name="Young C.R."/>
            <person name="Angers B."/>
            <person name="Qian P.Y."/>
        </authorList>
    </citation>
    <scope>NUCLEOTIDE SEQUENCE</scope>
    <source>
        <strain evidence="2">R07B-5</strain>
    </source>
</reference>
<keyword evidence="1" id="KW-1133">Transmembrane helix</keyword>
<evidence type="ECO:0000313" key="2">
    <source>
        <dbReference type="EMBL" id="KAK2171298.1"/>
    </source>
</evidence>
<dbReference type="Proteomes" id="UP001209878">
    <property type="component" value="Unassembled WGS sequence"/>
</dbReference>
<keyword evidence="1" id="KW-0472">Membrane</keyword>